<dbReference type="SUPFAM" id="SSF52540">
    <property type="entry name" value="P-loop containing nucleoside triphosphate hydrolases"/>
    <property type="match status" value="1"/>
</dbReference>
<reference evidence="1" key="2">
    <citation type="submission" date="2020-09" db="EMBL/GenBank/DDBJ databases">
        <authorList>
            <person name="Sun Q."/>
            <person name="Zhou Y."/>
        </authorList>
    </citation>
    <scope>NUCLEOTIDE SEQUENCE</scope>
    <source>
        <strain evidence="1">CGMCC 4.7306</strain>
    </source>
</reference>
<dbReference type="Proteomes" id="UP000613840">
    <property type="component" value="Unassembled WGS sequence"/>
</dbReference>
<comment type="caution">
    <text evidence="1">The sequence shown here is derived from an EMBL/GenBank/DDBJ whole genome shotgun (WGS) entry which is preliminary data.</text>
</comment>
<accession>A0A917WAE3</accession>
<organism evidence="1 2">
    <name type="scientific">Microlunatus endophyticus</name>
    <dbReference type="NCBI Taxonomy" id="1716077"/>
    <lineage>
        <taxon>Bacteria</taxon>
        <taxon>Bacillati</taxon>
        <taxon>Actinomycetota</taxon>
        <taxon>Actinomycetes</taxon>
        <taxon>Propionibacteriales</taxon>
        <taxon>Propionibacteriaceae</taxon>
        <taxon>Microlunatus</taxon>
    </lineage>
</organism>
<dbReference type="Gene3D" id="3.40.50.300">
    <property type="entry name" value="P-loop containing nucleotide triphosphate hydrolases"/>
    <property type="match status" value="1"/>
</dbReference>
<dbReference type="AlphaFoldDB" id="A0A917WAE3"/>
<dbReference type="RefSeq" id="WP_188898630.1">
    <property type="nucleotide sequence ID" value="NZ_BMMZ01000023.1"/>
</dbReference>
<dbReference type="EMBL" id="BMMZ01000023">
    <property type="protein sequence ID" value="GGL84009.1"/>
    <property type="molecule type" value="Genomic_DNA"/>
</dbReference>
<evidence type="ECO:0008006" key="3">
    <source>
        <dbReference type="Google" id="ProtNLM"/>
    </source>
</evidence>
<evidence type="ECO:0000313" key="1">
    <source>
        <dbReference type="EMBL" id="GGL84009.1"/>
    </source>
</evidence>
<dbReference type="Pfam" id="PF13671">
    <property type="entry name" value="AAA_33"/>
    <property type="match status" value="1"/>
</dbReference>
<reference evidence="1" key="1">
    <citation type="journal article" date="2014" name="Int. J. Syst. Evol. Microbiol.">
        <title>Complete genome sequence of Corynebacterium casei LMG S-19264T (=DSM 44701T), isolated from a smear-ripened cheese.</title>
        <authorList>
            <consortium name="US DOE Joint Genome Institute (JGI-PGF)"/>
            <person name="Walter F."/>
            <person name="Albersmeier A."/>
            <person name="Kalinowski J."/>
            <person name="Ruckert C."/>
        </authorList>
    </citation>
    <scope>NUCLEOTIDE SEQUENCE</scope>
    <source>
        <strain evidence="1">CGMCC 4.7306</strain>
    </source>
</reference>
<keyword evidence="2" id="KW-1185">Reference proteome</keyword>
<protein>
    <recommendedName>
        <fullName evidence="3">AAA domain-containing protein</fullName>
    </recommendedName>
</protein>
<evidence type="ECO:0000313" key="2">
    <source>
        <dbReference type="Proteomes" id="UP000613840"/>
    </source>
</evidence>
<sequence length="182" mass="20017">MRTIVLRGPGGAGKTTLGEALRSALGYPSALIDTDLFNWTTVPGESNKRVVFDAVRSLAEVYIRNGYNVIVAGLILTDEECGGIELLASASRFYGHTFHDFYCGVDLPTAVERSNGRDREIPIADIERWWSAAEGDVENVRWPIYRLQMSRPVADLVTEVLGIADAGEGHRCPMMDCPQTAR</sequence>
<dbReference type="InterPro" id="IPR027417">
    <property type="entry name" value="P-loop_NTPase"/>
</dbReference>
<gene>
    <name evidence="1" type="ORF">GCM10011575_47810</name>
</gene>
<proteinExistence type="predicted"/>
<name>A0A917WAE3_9ACTN</name>